<dbReference type="Gene3D" id="3.30.70.270">
    <property type="match status" value="2"/>
</dbReference>
<dbReference type="AlphaFoldDB" id="A0A5D3C1Z4"/>
<dbReference type="GO" id="GO:0004519">
    <property type="term" value="F:endonuclease activity"/>
    <property type="evidence" value="ECO:0007669"/>
    <property type="project" value="UniProtKB-KW"/>
</dbReference>
<keyword evidence="5" id="KW-0255">Endonuclease</keyword>
<dbReference type="InterPro" id="IPR051320">
    <property type="entry name" value="Viral_Replic_Matur_Polypro"/>
</dbReference>
<keyword evidence="3" id="KW-0548">Nucleotidyltransferase</keyword>
<dbReference type="PANTHER" id="PTHR33064:SF37">
    <property type="entry name" value="RIBONUCLEASE H"/>
    <property type="match status" value="1"/>
</dbReference>
<dbReference type="InterPro" id="IPR000477">
    <property type="entry name" value="RT_dom"/>
</dbReference>
<dbReference type="SUPFAM" id="SSF56672">
    <property type="entry name" value="DNA/RNA polymerases"/>
    <property type="match status" value="1"/>
</dbReference>
<keyword evidence="4" id="KW-0540">Nuclease</keyword>
<dbReference type="PROSITE" id="PS50878">
    <property type="entry name" value="RT_POL"/>
    <property type="match status" value="1"/>
</dbReference>
<evidence type="ECO:0000313" key="11">
    <source>
        <dbReference type="Proteomes" id="UP000321393"/>
    </source>
</evidence>
<accession>A0A5D3C1Z4</accession>
<evidence type="ECO:0000256" key="2">
    <source>
        <dbReference type="ARBA" id="ARBA00022679"/>
    </source>
</evidence>
<comment type="caution">
    <text evidence="10">The sequence shown here is derived from an EMBL/GenBank/DDBJ whole genome shotgun (WGS) entry which is preliminary data.</text>
</comment>
<keyword evidence="10" id="KW-0575">Peroxidase</keyword>
<evidence type="ECO:0000313" key="9">
    <source>
        <dbReference type="EMBL" id="KAA0042902.1"/>
    </source>
</evidence>
<evidence type="ECO:0000313" key="10">
    <source>
        <dbReference type="EMBL" id="TYK05304.1"/>
    </source>
</evidence>
<evidence type="ECO:0000259" key="8">
    <source>
        <dbReference type="PROSITE" id="PS50878"/>
    </source>
</evidence>
<keyword evidence="1" id="KW-0645">Protease</keyword>
<evidence type="ECO:0000256" key="6">
    <source>
        <dbReference type="ARBA" id="ARBA00022801"/>
    </source>
</evidence>
<keyword evidence="2" id="KW-0808">Transferase</keyword>
<dbReference type="InterPro" id="IPR043128">
    <property type="entry name" value="Rev_trsase/Diguanyl_cyclase"/>
</dbReference>
<dbReference type="GO" id="GO:0003964">
    <property type="term" value="F:RNA-directed DNA polymerase activity"/>
    <property type="evidence" value="ECO:0007669"/>
    <property type="project" value="UniProtKB-KW"/>
</dbReference>
<evidence type="ECO:0000256" key="4">
    <source>
        <dbReference type="ARBA" id="ARBA00022722"/>
    </source>
</evidence>
<dbReference type="Proteomes" id="UP000321393">
    <property type="component" value="Unassembled WGS sequence"/>
</dbReference>
<dbReference type="PANTHER" id="PTHR33064">
    <property type="entry name" value="POL PROTEIN"/>
    <property type="match status" value="1"/>
</dbReference>
<dbReference type="EMBL" id="SSTE01015921">
    <property type="protein sequence ID" value="KAA0042902.1"/>
    <property type="molecule type" value="Genomic_DNA"/>
</dbReference>
<dbReference type="FunFam" id="3.10.10.10:FF:000007">
    <property type="entry name" value="Retrovirus-related Pol polyprotein from transposon 17.6-like Protein"/>
    <property type="match status" value="1"/>
</dbReference>
<evidence type="ECO:0000313" key="12">
    <source>
        <dbReference type="Proteomes" id="UP000321947"/>
    </source>
</evidence>
<proteinExistence type="predicted"/>
<evidence type="ECO:0000256" key="7">
    <source>
        <dbReference type="ARBA" id="ARBA00022918"/>
    </source>
</evidence>
<evidence type="ECO:0000256" key="3">
    <source>
        <dbReference type="ARBA" id="ARBA00022695"/>
    </source>
</evidence>
<keyword evidence="7" id="KW-0695">RNA-directed DNA polymerase</keyword>
<evidence type="ECO:0000256" key="1">
    <source>
        <dbReference type="ARBA" id="ARBA00022670"/>
    </source>
</evidence>
<dbReference type="Proteomes" id="UP000321947">
    <property type="component" value="Unassembled WGS sequence"/>
</dbReference>
<sequence length="281" mass="32849">MERLVDEMISSSIIRPSKSPYSSPVLLIRRKDRSWRLCVDYRALNNVTIPEKFPIPVLEELFDELKGSNMFSKIDLKAEYHQIQMCPEDIEKTAFRTHESHYEFLVMPFGLTNAPSTFQALMNHVFKPYLRRFVVFFDDILVYSQGLIEHVHHLEVVLGLLKENELYVNLEKCSFAKPRIGYLGHFISEEGIEVDPEKIRVIKEWPVPTNVREMRGFLGLTGYYRWFIKDYGTMAASLTLLLKTGGYKWNEEAEVAFEKPKMDMMTLPVLAMPDFHLPFEI</sequence>
<gene>
    <name evidence="10" type="ORF">E5676_scaffold108G001240</name>
    <name evidence="9" type="ORF">E6C27_scaffold44G004190</name>
</gene>
<dbReference type="CDD" id="cd01647">
    <property type="entry name" value="RT_LTR"/>
    <property type="match status" value="1"/>
</dbReference>
<dbReference type="Gene3D" id="3.10.10.10">
    <property type="entry name" value="HIV Type 1 Reverse Transcriptase, subunit A, domain 1"/>
    <property type="match status" value="1"/>
</dbReference>
<keyword evidence="6" id="KW-0378">Hydrolase</keyword>
<dbReference type="GO" id="GO:0008233">
    <property type="term" value="F:peptidase activity"/>
    <property type="evidence" value="ECO:0007669"/>
    <property type="project" value="UniProtKB-KW"/>
</dbReference>
<dbReference type="FunFam" id="3.30.70.270:FF:000020">
    <property type="entry name" value="Transposon Tf2-6 polyprotein-like Protein"/>
    <property type="match status" value="1"/>
</dbReference>
<dbReference type="GO" id="GO:0004601">
    <property type="term" value="F:peroxidase activity"/>
    <property type="evidence" value="ECO:0007669"/>
    <property type="project" value="UniProtKB-KW"/>
</dbReference>
<dbReference type="EMBL" id="SSTD01013924">
    <property type="protein sequence ID" value="TYK05304.1"/>
    <property type="molecule type" value="Genomic_DNA"/>
</dbReference>
<keyword evidence="10" id="KW-0560">Oxidoreductase</keyword>
<dbReference type="GO" id="GO:0006508">
    <property type="term" value="P:proteolysis"/>
    <property type="evidence" value="ECO:0007669"/>
    <property type="project" value="UniProtKB-KW"/>
</dbReference>
<name>A0A5D3C1Z4_CUCMM</name>
<dbReference type="InterPro" id="IPR043502">
    <property type="entry name" value="DNA/RNA_pol_sf"/>
</dbReference>
<reference evidence="11 12" key="1">
    <citation type="submission" date="2019-08" db="EMBL/GenBank/DDBJ databases">
        <title>Draft genome sequences of two oriental melons (Cucumis melo L. var makuwa).</title>
        <authorList>
            <person name="Kwon S.-Y."/>
        </authorList>
    </citation>
    <scope>NUCLEOTIDE SEQUENCE [LARGE SCALE GENOMIC DNA]</scope>
    <source>
        <strain evidence="12">cv. Chang Bougi</strain>
        <strain evidence="11">cv. SW 3</strain>
        <tissue evidence="10">Leaf</tissue>
    </source>
</reference>
<feature type="domain" description="Reverse transcriptase" evidence="8">
    <location>
        <begin position="9"/>
        <end position="187"/>
    </location>
</feature>
<dbReference type="OrthoDB" id="10068564at2759"/>
<protein>
    <submittedName>
        <fullName evidence="10">Peroxidase 64</fullName>
    </submittedName>
</protein>
<dbReference type="Pfam" id="PF00078">
    <property type="entry name" value="RVT_1"/>
    <property type="match status" value="1"/>
</dbReference>
<organism evidence="10 12">
    <name type="scientific">Cucumis melo var. makuwa</name>
    <name type="common">Oriental melon</name>
    <dbReference type="NCBI Taxonomy" id="1194695"/>
    <lineage>
        <taxon>Eukaryota</taxon>
        <taxon>Viridiplantae</taxon>
        <taxon>Streptophyta</taxon>
        <taxon>Embryophyta</taxon>
        <taxon>Tracheophyta</taxon>
        <taxon>Spermatophyta</taxon>
        <taxon>Magnoliopsida</taxon>
        <taxon>eudicotyledons</taxon>
        <taxon>Gunneridae</taxon>
        <taxon>Pentapetalae</taxon>
        <taxon>rosids</taxon>
        <taxon>fabids</taxon>
        <taxon>Cucurbitales</taxon>
        <taxon>Cucurbitaceae</taxon>
        <taxon>Benincaseae</taxon>
        <taxon>Cucumis</taxon>
    </lineage>
</organism>
<evidence type="ECO:0000256" key="5">
    <source>
        <dbReference type="ARBA" id="ARBA00022759"/>
    </source>
</evidence>